<evidence type="ECO:0000259" key="1">
    <source>
        <dbReference type="Pfam" id="PF21993"/>
    </source>
</evidence>
<dbReference type="Pfam" id="PF21993">
    <property type="entry name" value="TetR_C_13_2"/>
    <property type="match status" value="1"/>
</dbReference>
<dbReference type="InterPro" id="IPR036271">
    <property type="entry name" value="Tet_transcr_reg_TetR-rel_C_sf"/>
</dbReference>
<organism evidence="2 3">
    <name type="scientific">Nocardia arthritidis</name>
    <dbReference type="NCBI Taxonomy" id="228602"/>
    <lineage>
        <taxon>Bacteria</taxon>
        <taxon>Bacillati</taxon>
        <taxon>Actinomycetota</taxon>
        <taxon>Actinomycetes</taxon>
        <taxon>Mycobacteriales</taxon>
        <taxon>Nocardiaceae</taxon>
        <taxon>Nocardia</taxon>
    </lineage>
</organism>
<dbReference type="EMBL" id="CP046172">
    <property type="protein sequence ID" value="QIS14950.1"/>
    <property type="molecule type" value="Genomic_DNA"/>
</dbReference>
<proteinExistence type="predicted"/>
<feature type="domain" description="Transcriptional regulator LmrA/YxaF-like C-terminal" evidence="1">
    <location>
        <begin position="3"/>
        <end position="58"/>
    </location>
</feature>
<accession>A0A6G9YP91</accession>
<evidence type="ECO:0000313" key="3">
    <source>
        <dbReference type="Proteomes" id="UP000503540"/>
    </source>
</evidence>
<dbReference type="KEGG" id="nah:F5544_35600"/>
<protein>
    <recommendedName>
        <fullName evidence="1">Transcriptional regulator LmrA/YxaF-like C-terminal domain-containing protein</fullName>
    </recommendedName>
</protein>
<sequence>MRMIFRRWQGSFRDCLRRNGFDDADATNLAALLLAGLEGGLVLCRTEGGTAPLDQVAAALERALAPAR</sequence>
<dbReference type="Gene3D" id="1.10.357.10">
    <property type="entry name" value="Tetracycline Repressor, domain 2"/>
    <property type="match status" value="1"/>
</dbReference>
<reference evidence="2 3" key="1">
    <citation type="journal article" date="2019" name="ACS Chem. Biol.">
        <title>Identification and Mobilization of a Cryptic Antibiotic Biosynthesis Gene Locus from a Human-Pathogenic Nocardia Isolate.</title>
        <authorList>
            <person name="Herisse M."/>
            <person name="Ishida K."/>
            <person name="Porter J.L."/>
            <person name="Howden B."/>
            <person name="Hertweck C."/>
            <person name="Stinear T.P."/>
            <person name="Pidot S.J."/>
        </authorList>
    </citation>
    <scope>NUCLEOTIDE SEQUENCE [LARGE SCALE GENOMIC DNA]</scope>
    <source>
        <strain evidence="2 3">AUSMDU00012717</strain>
    </source>
</reference>
<dbReference type="Proteomes" id="UP000503540">
    <property type="component" value="Chromosome"/>
</dbReference>
<dbReference type="SUPFAM" id="SSF48498">
    <property type="entry name" value="Tetracyclin repressor-like, C-terminal domain"/>
    <property type="match status" value="1"/>
</dbReference>
<name>A0A6G9YP91_9NOCA</name>
<gene>
    <name evidence="2" type="ORF">F5544_35600</name>
</gene>
<dbReference type="AlphaFoldDB" id="A0A6G9YP91"/>
<dbReference type="InterPro" id="IPR054156">
    <property type="entry name" value="YxaF_TetR_C"/>
</dbReference>
<evidence type="ECO:0000313" key="2">
    <source>
        <dbReference type="EMBL" id="QIS14950.1"/>
    </source>
</evidence>
<keyword evidence="3" id="KW-1185">Reference proteome</keyword>